<dbReference type="RefSeq" id="WP_380653069.1">
    <property type="nucleotide sequence ID" value="NZ_JBHRVQ010000001.1"/>
</dbReference>
<comment type="caution">
    <text evidence="1">The sequence shown here is derived from an EMBL/GenBank/DDBJ whole genome shotgun (WGS) entry which is preliminary data.</text>
</comment>
<keyword evidence="2" id="KW-1185">Reference proteome</keyword>
<proteinExistence type="predicted"/>
<dbReference type="EMBL" id="JBHRVQ010000001">
    <property type="protein sequence ID" value="MFC3388108.1"/>
    <property type="molecule type" value="Genomic_DNA"/>
</dbReference>
<dbReference type="Proteomes" id="UP001595637">
    <property type="component" value="Unassembled WGS sequence"/>
</dbReference>
<reference evidence="2" key="1">
    <citation type="journal article" date="2019" name="Int. J. Syst. Evol. Microbiol.">
        <title>The Global Catalogue of Microorganisms (GCM) 10K type strain sequencing project: providing services to taxonomists for standard genome sequencing and annotation.</title>
        <authorList>
            <consortium name="The Broad Institute Genomics Platform"/>
            <consortium name="The Broad Institute Genome Sequencing Center for Infectious Disease"/>
            <person name="Wu L."/>
            <person name="Ma J."/>
        </authorList>
    </citation>
    <scope>NUCLEOTIDE SEQUENCE [LARGE SCALE GENOMIC DNA]</scope>
    <source>
        <strain evidence="2">CCM 7756</strain>
    </source>
</reference>
<name>A0ABV7N6M5_9STAP</name>
<evidence type="ECO:0000313" key="1">
    <source>
        <dbReference type="EMBL" id="MFC3388108.1"/>
    </source>
</evidence>
<protein>
    <submittedName>
        <fullName evidence="1">Uncharacterized protein</fullName>
    </submittedName>
</protein>
<evidence type="ECO:0000313" key="2">
    <source>
        <dbReference type="Proteomes" id="UP001595637"/>
    </source>
</evidence>
<gene>
    <name evidence="1" type="ORF">ACFOEO_05955</name>
</gene>
<organism evidence="1 2">
    <name type="scientific">Salinicoccus sesuvii</name>
    <dbReference type="NCBI Taxonomy" id="868281"/>
    <lineage>
        <taxon>Bacteria</taxon>
        <taxon>Bacillati</taxon>
        <taxon>Bacillota</taxon>
        <taxon>Bacilli</taxon>
        <taxon>Bacillales</taxon>
        <taxon>Staphylococcaceae</taxon>
        <taxon>Salinicoccus</taxon>
    </lineage>
</organism>
<sequence length="62" mass="7061">MGIKQKGRIGQFFCSHKNNGWFKKVGASHFSALNGERRYQICKDCGKEINSFFAKYEGNGLK</sequence>
<accession>A0ABV7N6M5</accession>